<comment type="caution">
    <text evidence="1">The sequence shown here is derived from an EMBL/GenBank/DDBJ whole genome shotgun (WGS) entry which is preliminary data.</text>
</comment>
<dbReference type="PANTHER" id="PTHR38797">
    <property type="entry name" value="NUCLEAR PORE COMPLEX PROTEIN NUP85-RELATED"/>
    <property type="match status" value="1"/>
</dbReference>
<reference evidence="1" key="1">
    <citation type="submission" date="2020-06" db="EMBL/GenBank/DDBJ databases">
        <title>Draft genome sequences of strains closely related to Aspergillus parafelis and Aspergillus hiratsukae.</title>
        <authorList>
            <person name="Dos Santos R.A.C."/>
            <person name="Rivero-Menendez O."/>
            <person name="Steenwyk J.L."/>
            <person name="Mead M.E."/>
            <person name="Goldman G.H."/>
            <person name="Alastruey-Izquierdo A."/>
            <person name="Rokas A."/>
        </authorList>
    </citation>
    <scope>NUCLEOTIDE SEQUENCE</scope>
    <source>
        <strain evidence="1">CNM-CM5793</strain>
    </source>
</reference>
<dbReference type="Proteomes" id="UP000630445">
    <property type="component" value="Unassembled WGS sequence"/>
</dbReference>
<keyword evidence="2" id="KW-1185">Reference proteome</keyword>
<evidence type="ECO:0000313" key="1">
    <source>
        <dbReference type="EMBL" id="KAF7125536.1"/>
    </source>
</evidence>
<protein>
    <submittedName>
        <fullName evidence="1">Uncharacterized protein</fullName>
    </submittedName>
</protein>
<dbReference type="InterPro" id="IPR053204">
    <property type="entry name" value="Oxopyrrolidines_Biosynth-assoc"/>
</dbReference>
<dbReference type="InterPro" id="IPR022085">
    <property type="entry name" value="OpdG"/>
</dbReference>
<accession>A0A8H6PCV8</accession>
<dbReference type="OrthoDB" id="3350591at2759"/>
<gene>
    <name evidence="1" type="ORF">CNMCM5793_001775</name>
</gene>
<organism evidence="1 2">
    <name type="scientific">Aspergillus hiratsukae</name>
    <dbReference type="NCBI Taxonomy" id="1194566"/>
    <lineage>
        <taxon>Eukaryota</taxon>
        <taxon>Fungi</taxon>
        <taxon>Dikarya</taxon>
        <taxon>Ascomycota</taxon>
        <taxon>Pezizomycotina</taxon>
        <taxon>Eurotiomycetes</taxon>
        <taxon>Eurotiomycetidae</taxon>
        <taxon>Eurotiales</taxon>
        <taxon>Aspergillaceae</taxon>
        <taxon>Aspergillus</taxon>
        <taxon>Aspergillus subgen. Fumigati</taxon>
    </lineage>
</organism>
<proteinExistence type="predicted"/>
<sequence length="285" mass="32301">MASLSLESRAEPNSTEQRVFDILNDYVQPSSTTPAGEAAQAIHALTPKAGSTQEEKSELENFLWSIWGAIIEIAKQIRHNQASQDRLVDLIHALTELPPTTVSIWSSETRLWKDLPLLGPALREAWNRTYLSDNSATMLTAQAPTYTKSNDQAIAEWINLQAFTARLMSKCDPSLSLFAVWSLRSGLEEKLSDRELDGEVAAAAMWMVYGGETLFSQLADAVQDEEKERMMKPGTLYSGQGQLCKERWQFWKRRFGEMSEQVQVNEETQEVIRLAREKMEKIEQQ</sequence>
<evidence type="ECO:0000313" key="2">
    <source>
        <dbReference type="Proteomes" id="UP000630445"/>
    </source>
</evidence>
<name>A0A8H6PCV8_9EURO</name>
<dbReference type="EMBL" id="JACBAD010001978">
    <property type="protein sequence ID" value="KAF7125536.1"/>
    <property type="molecule type" value="Genomic_DNA"/>
</dbReference>
<dbReference type="AlphaFoldDB" id="A0A8H6PCV8"/>
<dbReference type="PANTHER" id="PTHR38797:SF4">
    <property type="entry name" value="NUCLEAR PORE COMPLEX PROTEIN NUP85"/>
    <property type="match status" value="1"/>
</dbReference>
<dbReference type="Pfam" id="PF12311">
    <property type="entry name" value="DUF3632"/>
    <property type="match status" value="1"/>
</dbReference>